<evidence type="ECO:0000256" key="1">
    <source>
        <dbReference type="SAM" id="SignalP"/>
    </source>
</evidence>
<evidence type="ECO:0000313" key="3">
    <source>
        <dbReference type="EMBL" id="KAK8492367.1"/>
    </source>
</evidence>
<comment type="caution">
    <text evidence="3">The sequence shown here is derived from an EMBL/GenBank/DDBJ whole genome shotgun (WGS) entry which is preliminary data.</text>
</comment>
<feature type="domain" description="Reverse transcriptase zinc-binding" evidence="2">
    <location>
        <begin position="32"/>
        <end position="96"/>
    </location>
</feature>
<feature type="chain" id="PRO_5045563343" description="Reverse transcriptase zinc-binding domain-containing protein" evidence="1">
    <location>
        <begin position="20"/>
        <end position="127"/>
    </location>
</feature>
<evidence type="ECO:0000313" key="4">
    <source>
        <dbReference type="Proteomes" id="UP001396334"/>
    </source>
</evidence>
<organism evidence="3 4">
    <name type="scientific">Hibiscus sabdariffa</name>
    <name type="common">roselle</name>
    <dbReference type="NCBI Taxonomy" id="183260"/>
    <lineage>
        <taxon>Eukaryota</taxon>
        <taxon>Viridiplantae</taxon>
        <taxon>Streptophyta</taxon>
        <taxon>Embryophyta</taxon>
        <taxon>Tracheophyta</taxon>
        <taxon>Spermatophyta</taxon>
        <taxon>Magnoliopsida</taxon>
        <taxon>eudicotyledons</taxon>
        <taxon>Gunneridae</taxon>
        <taxon>Pentapetalae</taxon>
        <taxon>rosids</taxon>
        <taxon>malvids</taxon>
        <taxon>Malvales</taxon>
        <taxon>Malvaceae</taxon>
        <taxon>Malvoideae</taxon>
        <taxon>Hibiscus</taxon>
    </lineage>
</organism>
<sequence length="127" mass="14611">MILLHLMAGIGHLSNACCSLKLYLLAQHLWNASDSRWKIICTLHVPERIRGFLWLALHNKLLSNIVRLQRHLTTDSTCFIFGFEDESLLDILWDFPPLNGLWSQILLSHPQAGFFNSSLGDWLIMNL</sequence>
<dbReference type="Proteomes" id="UP001396334">
    <property type="component" value="Unassembled WGS sequence"/>
</dbReference>
<keyword evidence="1" id="KW-0732">Signal</keyword>
<dbReference type="Pfam" id="PF13966">
    <property type="entry name" value="zf-RVT"/>
    <property type="match status" value="1"/>
</dbReference>
<evidence type="ECO:0000259" key="2">
    <source>
        <dbReference type="Pfam" id="PF13966"/>
    </source>
</evidence>
<reference evidence="3 4" key="1">
    <citation type="journal article" date="2024" name="G3 (Bethesda)">
        <title>Genome assembly of Hibiscus sabdariffa L. provides insights into metabolisms of medicinal natural products.</title>
        <authorList>
            <person name="Kim T."/>
        </authorList>
    </citation>
    <scope>NUCLEOTIDE SEQUENCE [LARGE SCALE GENOMIC DNA]</scope>
    <source>
        <strain evidence="3">TK-2024</strain>
        <tissue evidence="3">Old leaves</tissue>
    </source>
</reference>
<dbReference type="EMBL" id="JBBPBN010000251">
    <property type="protein sequence ID" value="KAK8492367.1"/>
    <property type="molecule type" value="Genomic_DNA"/>
</dbReference>
<accession>A0ABR2AGR8</accession>
<feature type="signal peptide" evidence="1">
    <location>
        <begin position="1"/>
        <end position="19"/>
    </location>
</feature>
<proteinExistence type="predicted"/>
<gene>
    <name evidence="3" type="ORF">V6N11_066177</name>
</gene>
<name>A0ABR2AGR8_9ROSI</name>
<dbReference type="InterPro" id="IPR026960">
    <property type="entry name" value="RVT-Znf"/>
</dbReference>
<protein>
    <recommendedName>
        <fullName evidence="2">Reverse transcriptase zinc-binding domain-containing protein</fullName>
    </recommendedName>
</protein>
<keyword evidence="4" id="KW-1185">Reference proteome</keyword>